<sequence>MALIKQTSHDKVTVLLEEILDRANMFNALNRVEKNKGCPGIDNLSTSELRSYLKENWIQIKESILLGTYKPNPAKYVLIPKADGRKRQLGIPTVLDRLIQQAILQKLAPIFEPSFSKHSFGFMTGKSAHEAIKQAHQFQKEGNIYVVDFDLENFFDRVNHDILMSKISSKINDKRVLKLIRAFLNAGIMHNLEYIPTKVGTPQGSPLSPLLSNIMLDELDKELETRKHKFCRYADDCNIYVKTKRAGERVFASIKCFLEKRLKLSINFEKSAVDFAWKRKFLGYSFLGIKNPIIRISKQSLIKFKDRVRQITKGHRSQPLTERINNLNTFIRGWTNYFQLTKTERLLKDLDSWVRHRLRMCLFKQWRKPRTRVRNMMKLGAIFEESKEYRCSKRYWYKSKTKTSNVILNNEFFINKGSQGVHENWIKGRIIT</sequence>
<evidence type="ECO:0000256" key="4">
    <source>
        <dbReference type="ARBA" id="ARBA00022723"/>
    </source>
</evidence>
<gene>
    <name evidence="11" type="primary">ltrA</name>
    <name evidence="11" type="ORF">DCC88_08005</name>
</gene>
<dbReference type="InterPro" id="IPR051083">
    <property type="entry name" value="GrpII_Intron_Splice-Mob/Def"/>
</dbReference>
<evidence type="ECO:0000256" key="1">
    <source>
        <dbReference type="ARBA" id="ARBA00012493"/>
    </source>
</evidence>
<keyword evidence="12" id="KW-1185">Reference proteome</keyword>
<evidence type="ECO:0000256" key="7">
    <source>
        <dbReference type="ARBA" id="ARBA00023118"/>
    </source>
</evidence>
<accession>A0A369KT00</accession>
<comment type="similarity">
    <text evidence="8">Belongs to the bacterial reverse transcriptase family.</text>
</comment>
<dbReference type="CDD" id="cd01651">
    <property type="entry name" value="RT_G2_intron"/>
    <property type="match status" value="1"/>
</dbReference>
<evidence type="ECO:0000256" key="8">
    <source>
        <dbReference type="ARBA" id="ARBA00034120"/>
    </source>
</evidence>
<dbReference type="PANTHER" id="PTHR34047">
    <property type="entry name" value="NUCLEAR INTRON MATURASE 1, MITOCHONDRIAL-RELATED"/>
    <property type="match status" value="1"/>
</dbReference>
<keyword evidence="2 11" id="KW-0808">Transferase</keyword>
<dbReference type="Pfam" id="PF08388">
    <property type="entry name" value="GIIM"/>
    <property type="match status" value="1"/>
</dbReference>
<dbReference type="InterPro" id="IPR000477">
    <property type="entry name" value="RT_dom"/>
</dbReference>
<keyword evidence="5" id="KW-0460">Magnesium</keyword>
<keyword evidence="4" id="KW-0479">Metal-binding</keyword>
<dbReference type="GO" id="GO:0003723">
    <property type="term" value="F:RNA binding"/>
    <property type="evidence" value="ECO:0007669"/>
    <property type="project" value="InterPro"/>
</dbReference>
<dbReference type="AlphaFoldDB" id="A0A369KT00"/>
<dbReference type="PRINTS" id="PR00866">
    <property type="entry name" value="RNADNAPOLMS"/>
</dbReference>
<evidence type="ECO:0000256" key="3">
    <source>
        <dbReference type="ARBA" id="ARBA00022695"/>
    </source>
</evidence>
<comment type="catalytic activity">
    <reaction evidence="9">
        <text>DNA(n) + a 2'-deoxyribonucleoside 5'-triphosphate = DNA(n+1) + diphosphate</text>
        <dbReference type="Rhea" id="RHEA:22508"/>
        <dbReference type="Rhea" id="RHEA-COMP:17339"/>
        <dbReference type="Rhea" id="RHEA-COMP:17340"/>
        <dbReference type="ChEBI" id="CHEBI:33019"/>
        <dbReference type="ChEBI" id="CHEBI:61560"/>
        <dbReference type="ChEBI" id="CHEBI:173112"/>
        <dbReference type="EC" id="2.7.7.49"/>
    </reaction>
</comment>
<name>A0A369KT00_9BACT</name>
<dbReference type="NCBIfam" id="TIGR04416">
    <property type="entry name" value="group_II_RT_mat"/>
    <property type="match status" value="1"/>
</dbReference>
<dbReference type="GO" id="GO:0051607">
    <property type="term" value="P:defense response to virus"/>
    <property type="evidence" value="ECO:0007669"/>
    <property type="project" value="UniProtKB-KW"/>
</dbReference>
<organism evidence="11 12">
    <name type="scientific">Spirobacillus cienkowskii</name>
    <dbReference type="NCBI Taxonomy" id="495820"/>
    <lineage>
        <taxon>Bacteria</taxon>
        <taxon>Pseudomonadati</taxon>
        <taxon>Bdellovibrionota</taxon>
        <taxon>Oligoflexia</taxon>
        <taxon>Silvanigrellales</taxon>
        <taxon>Spirobacillus</taxon>
    </lineage>
</organism>
<reference evidence="11" key="1">
    <citation type="submission" date="2018-04" db="EMBL/GenBank/DDBJ databases">
        <title>Draft genome sequence of the Candidatus Spirobacillus cienkowskii, a pathogen of freshwater Daphnia species, reconstructed from hemolymph metagenomic reads.</title>
        <authorList>
            <person name="Bresciani L."/>
            <person name="Lemos L.N."/>
            <person name="Wale N."/>
            <person name="Lin J.Y."/>
            <person name="Fernandes G.R."/>
            <person name="Duffy M.A."/>
            <person name="Rodrigues J.M."/>
        </authorList>
    </citation>
    <scope>NUCLEOTIDE SEQUENCE [LARGE SCALE GENOMIC DNA]</scope>
    <source>
        <strain evidence="11">Binning01</strain>
    </source>
</reference>
<evidence type="ECO:0000256" key="5">
    <source>
        <dbReference type="ARBA" id="ARBA00022842"/>
    </source>
</evidence>
<dbReference type="Proteomes" id="UP000253934">
    <property type="component" value="Unassembled WGS sequence"/>
</dbReference>
<evidence type="ECO:0000256" key="9">
    <source>
        <dbReference type="ARBA" id="ARBA00048173"/>
    </source>
</evidence>
<dbReference type="PROSITE" id="PS50878">
    <property type="entry name" value="RT_POL"/>
    <property type="match status" value="1"/>
</dbReference>
<dbReference type="InterPro" id="IPR000123">
    <property type="entry name" value="Reverse_transcriptase_msDNA"/>
</dbReference>
<evidence type="ECO:0000256" key="2">
    <source>
        <dbReference type="ARBA" id="ARBA00022679"/>
    </source>
</evidence>
<keyword evidence="3 11" id="KW-0548">Nucleotidyltransferase</keyword>
<keyword evidence="7" id="KW-0051">Antiviral defense</keyword>
<dbReference type="InterPro" id="IPR043502">
    <property type="entry name" value="DNA/RNA_pol_sf"/>
</dbReference>
<evidence type="ECO:0000313" key="11">
    <source>
        <dbReference type="EMBL" id="RDB35835.1"/>
    </source>
</evidence>
<comment type="caution">
    <text evidence="11">The sequence shown here is derived from an EMBL/GenBank/DDBJ whole genome shotgun (WGS) entry which is preliminary data.</text>
</comment>
<dbReference type="Pfam" id="PF00078">
    <property type="entry name" value="RVT_1"/>
    <property type="match status" value="1"/>
</dbReference>
<protein>
    <recommendedName>
        <fullName evidence="1">RNA-directed DNA polymerase</fullName>
        <ecNumber evidence="1">2.7.7.49</ecNumber>
    </recommendedName>
</protein>
<dbReference type="InterPro" id="IPR030931">
    <property type="entry name" value="Group_II_RT_mat"/>
</dbReference>
<dbReference type="PANTHER" id="PTHR34047:SF8">
    <property type="entry name" value="PROTEIN YKFC"/>
    <property type="match status" value="1"/>
</dbReference>
<evidence type="ECO:0000256" key="6">
    <source>
        <dbReference type="ARBA" id="ARBA00022918"/>
    </source>
</evidence>
<dbReference type="GO" id="GO:0046872">
    <property type="term" value="F:metal ion binding"/>
    <property type="evidence" value="ECO:0007669"/>
    <property type="project" value="UniProtKB-KW"/>
</dbReference>
<keyword evidence="6 11" id="KW-0695">RNA-directed DNA polymerase</keyword>
<dbReference type="EMBL" id="QOVW01000073">
    <property type="protein sequence ID" value="RDB35835.1"/>
    <property type="molecule type" value="Genomic_DNA"/>
</dbReference>
<dbReference type="EC" id="2.7.7.49" evidence="1"/>
<evidence type="ECO:0000313" key="12">
    <source>
        <dbReference type="Proteomes" id="UP000253934"/>
    </source>
</evidence>
<dbReference type="SUPFAM" id="SSF56672">
    <property type="entry name" value="DNA/RNA polymerases"/>
    <property type="match status" value="1"/>
</dbReference>
<dbReference type="GO" id="GO:0003964">
    <property type="term" value="F:RNA-directed DNA polymerase activity"/>
    <property type="evidence" value="ECO:0007669"/>
    <property type="project" value="UniProtKB-KW"/>
</dbReference>
<proteinExistence type="inferred from homology"/>
<feature type="domain" description="Reverse transcriptase" evidence="10">
    <location>
        <begin position="60"/>
        <end position="286"/>
    </location>
</feature>
<evidence type="ECO:0000259" key="10">
    <source>
        <dbReference type="PROSITE" id="PS50878"/>
    </source>
</evidence>
<dbReference type="InterPro" id="IPR013597">
    <property type="entry name" value="Mat_intron_G2"/>
</dbReference>